<comment type="caution">
    <text evidence="1">The sequence shown here is derived from an EMBL/GenBank/DDBJ whole genome shotgun (WGS) entry which is preliminary data.</text>
</comment>
<gene>
    <name evidence="1" type="ORF">HINF_LOCUS49175</name>
    <name evidence="2" type="ORF">HINF_LOCUS49176</name>
    <name evidence="3" type="ORF">HINF_LOCUS55344</name>
    <name evidence="4" type="ORF">HINF_LOCUS55345</name>
</gene>
<protein>
    <submittedName>
        <fullName evidence="3">Hypothetical_protein</fullName>
    </submittedName>
</protein>
<dbReference type="AlphaFoldDB" id="A0AA86QN03"/>
<evidence type="ECO:0000313" key="3">
    <source>
        <dbReference type="EMBL" id="CAL6071853.1"/>
    </source>
</evidence>
<dbReference type="EMBL" id="CAXDID020000292">
    <property type="protein sequence ID" value="CAL6071853.1"/>
    <property type="molecule type" value="Genomic_DNA"/>
</dbReference>
<dbReference type="EMBL" id="CAXDID020000292">
    <property type="protein sequence ID" value="CAL6071855.1"/>
    <property type="molecule type" value="Genomic_DNA"/>
</dbReference>
<dbReference type="EMBL" id="CATOUU010000941">
    <property type="protein sequence ID" value="CAI9961531.1"/>
    <property type="molecule type" value="Genomic_DNA"/>
</dbReference>
<reference evidence="1" key="1">
    <citation type="submission" date="2023-06" db="EMBL/GenBank/DDBJ databases">
        <authorList>
            <person name="Kurt Z."/>
        </authorList>
    </citation>
    <scope>NUCLEOTIDE SEQUENCE</scope>
</reference>
<name>A0AA86QN03_9EUKA</name>
<dbReference type="EMBL" id="CATOUU010000941">
    <property type="protein sequence ID" value="CAI9961530.1"/>
    <property type="molecule type" value="Genomic_DNA"/>
</dbReference>
<dbReference type="Proteomes" id="UP001642409">
    <property type="component" value="Unassembled WGS sequence"/>
</dbReference>
<proteinExistence type="predicted"/>
<evidence type="ECO:0000313" key="2">
    <source>
        <dbReference type="EMBL" id="CAI9961531.1"/>
    </source>
</evidence>
<evidence type="ECO:0000313" key="1">
    <source>
        <dbReference type="EMBL" id="CAI9961530.1"/>
    </source>
</evidence>
<organism evidence="1">
    <name type="scientific">Hexamita inflata</name>
    <dbReference type="NCBI Taxonomy" id="28002"/>
    <lineage>
        <taxon>Eukaryota</taxon>
        <taxon>Metamonada</taxon>
        <taxon>Diplomonadida</taxon>
        <taxon>Hexamitidae</taxon>
        <taxon>Hexamitinae</taxon>
        <taxon>Hexamita</taxon>
    </lineage>
</organism>
<evidence type="ECO:0000313" key="5">
    <source>
        <dbReference type="Proteomes" id="UP001642409"/>
    </source>
</evidence>
<keyword evidence="5" id="KW-1185">Reference proteome</keyword>
<evidence type="ECO:0000313" key="4">
    <source>
        <dbReference type="EMBL" id="CAL6071855.1"/>
    </source>
</evidence>
<reference evidence="3 5" key="2">
    <citation type="submission" date="2024-07" db="EMBL/GenBank/DDBJ databases">
        <authorList>
            <person name="Akdeniz Z."/>
        </authorList>
    </citation>
    <scope>NUCLEOTIDE SEQUENCE [LARGE SCALE GENOMIC DNA]</scope>
</reference>
<accession>A0AA86QN03</accession>
<sequence>MICGNEQLNATSISQFYMSGMLGYINGKLSINSMSAQYFIMQGVYSIFGIIGYVNGSSIDAINIYIQMQTENNQTGQYYGAFSGFLCADLQLISNLTIENSIITASACVGLVAVITSQISIQNIRISSSQMFSTSTSASISAFSGSIFAETQGQISIQCSTIHNMSIYSYAVNMWAISSGVIGDSHTSPITIQQTKVSQSTVQAFGSQIRCVTGSALLGFLYNASVQLQNTYVNNINLSTSSSIVDVYCSGYMSAIFNTSIKIINSKVTSITILASGARTQIGIIISNNDALNTLVLNGVSTEGTNMINLSVIGNCAQVINTYSQSGC</sequence>